<reference evidence="2 3" key="1">
    <citation type="submission" date="2018-02" db="EMBL/GenBank/DDBJ databases">
        <title>The genomes of Aspergillus section Nigri reveals drivers in fungal speciation.</title>
        <authorList>
            <consortium name="DOE Joint Genome Institute"/>
            <person name="Vesth T.C."/>
            <person name="Nybo J."/>
            <person name="Theobald S."/>
            <person name="Brandl J."/>
            <person name="Frisvad J.C."/>
            <person name="Nielsen K.F."/>
            <person name="Lyhne E.K."/>
            <person name="Kogle M.E."/>
            <person name="Kuo A."/>
            <person name="Riley R."/>
            <person name="Clum A."/>
            <person name="Nolan M."/>
            <person name="Lipzen A."/>
            <person name="Salamov A."/>
            <person name="Henrissat B."/>
            <person name="Wiebenga A."/>
            <person name="De vries R.P."/>
            <person name="Grigoriev I.V."/>
            <person name="Mortensen U.H."/>
            <person name="Andersen M.R."/>
            <person name="Baker S.E."/>
        </authorList>
    </citation>
    <scope>NUCLEOTIDE SEQUENCE [LARGE SCALE GENOMIC DNA]</scope>
    <source>
        <strain evidence="2 3">CBS 313.89</strain>
    </source>
</reference>
<feature type="compositionally biased region" description="Basic and acidic residues" evidence="1">
    <location>
        <begin position="61"/>
        <end position="79"/>
    </location>
</feature>
<dbReference type="VEuPathDB" id="FungiDB:BO72DRAFT_463739"/>
<gene>
    <name evidence="2" type="ORF">BO72DRAFT_463739</name>
</gene>
<dbReference type="EMBL" id="KZ824718">
    <property type="protein sequence ID" value="RAK71537.1"/>
    <property type="molecule type" value="Genomic_DNA"/>
</dbReference>
<accession>A0A8G1VSZ9</accession>
<protein>
    <submittedName>
        <fullName evidence="2">Uncharacterized protein</fullName>
    </submittedName>
</protein>
<sequence>MNGSRVPKHQQKNGSTVPRTVLGERVKGRKKRTRLERGERRGKRKKKRKKKKKKKKKKKQPRSDNGRGDRKEQGREHSGKARVLGTLLVQAWAGGGFLSRITMLVLNVHHQLRGIVTAAQVVG</sequence>
<feature type="compositionally biased region" description="Basic residues" evidence="1">
    <location>
        <begin position="27"/>
        <end position="60"/>
    </location>
</feature>
<feature type="compositionally biased region" description="Basic residues" evidence="1">
    <location>
        <begin position="1"/>
        <end position="11"/>
    </location>
</feature>
<dbReference type="RefSeq" id="XP_040795549.1">
    <property type="nucleotide sequence ID" value="XM_040946605.1"/>
</dbReference>
<dbReference type="AlphaFoldDB" id="A0A8G1VSZ9"/>
<name>A0A8G1VSZ9_9EURO</name>
<proteinExistence type="predicted"/>
<dbReference type="GeneID" id="63863938"/>
<evidence type="ECO:0000256" key="1">
    <source>
        <dbReference type="SAM" id="MobiDB-lite"/>
    </source>
</evidence>
<keyword evidence="3" id="KW-1185">Reference proteome</keyword>
<feature type="region of interest" description="Disordered" evidence="1">
    <location>
        <begin position="1"/>
        <end position="83"/>
    </location>
</feature>
<dbReference type="Proteomes" id="UP000249789">
    <property type="component" value="Unassembled WGS sequence"/>
</dbReference>
<organism evidence="2 3">
    <name type="scientific">Aspergillus fijiensis CBS 313.89</name>
    <dbReference type="NCBI Taxonomy" id="1448319"/>
    <lineage>
        <taxon>Eukaryota</taxon>
        <taxon>Fungi</taxon>
        <taxon>Dikarya</taxon>
        <taxon>Ascomycota</taxon>
        <taxon>Pezizomycotina</taxon>
        <taxon>Eurotiomycetes</taxon>
        <taxon>Eurotiomycetidae</taxon>
        <taxon>Eurotiales</taxon>
        <taxon>Aspergillaceae</taxon>
        <taxon>Aspergillus</taxon>
    </lineage>
</organism>
<evidence type="ECO:0000313" key="2">
    <source>
        <dbReference type="EMBL" id="RAK71537.1"/>
    </source>
</evidence>
<evidence type="ECO:0000313" key="3">
    <source>
        <dbReference type="Proteomes" id="UP000249789"/>
    </source>
</evidence>